<evidence type="ECO:0000256" key="5">
    <source>
        <dbReference type="ARBA" id="ARBA00022840"/>
    </source>
</evidence>
<evidence type="ECO:0000313" key="10">
    <source>
        <dbReference type="Proteomes" id="UP000030762"/>
    </source>
</evidence>
<dbReference type="InterPro" id="IPR036850">
    <property type="entry name" value="NDK-like_dom_sf"/>
</dbReference>
<keyword evidence="10" id="KW-1185">Reference proteome</keyword>
<dbReference type="Gene3D" id="3.30.70.141">
    <property type="entry name" value="Nucleoside diphosphate kinase-like domain"/>
    <property type="match status" value="1"/>
</dbReference>
<keyword evidence="4" id="KW-0418">Kinase</keyword>
<keyword evidence="2" id="KW-0808">Transferase</keyword>
<feature type="region of interest" description="Disordered" evidence="7">
    <location>
        <begin position="56"/>
        <end position="119"/>
    </location>
</feature>
<evidence type="ECO:0000256" key="6">
    <source>
        <dbReference type="PROSITE-ProRule" id="PRU00706"/>
    </source>
</evidence>
<dbReference type="SUPFAM" id="SSF54919">
    <property type="entry name" value="Nucleoside diphosphate kinase, NDK"/>
    <property type="match status" value="1"/>
</dbReference>
<dbReference type="EMBL" id="JH767133">
    <property type="protein sequence ID" value="EQC41955.1"/>
    <property type="molecule type" value="Genomic_DNA"/>
</dbReference>
<protein>
    <recommendedName>
        <fullName evidence="8">Nucleoside diphosphate kinase-like domain-containing protein</fullName>
    </recommendedName>
</protein>
<proteinExistence type="inferred from homology"/>
<organism evidence="9 10">
    <name type="scientific">Saprolegnia diclina (strain VS20)</name>
    <dbReference type="NCBI Taxonomy" id="1156394"/>
    <lineage>
        <taxon>Eukaryota</taxon>
        <taxon>Sar</taxon>
        <taxon>Stramenopiles</taxon>
        <taxon>Oomycota</taxon>
        <taxon>Saprolegniomycetes</taxon>
        <taxon>Saprolegniales</taxon>
        <taxon>Saprolegniaceae</taxon>
        <taxon>Saprolegnia</taxon>
    </lineage>
</organism>
<dbReference type="GO" id="GO:0016301">
    <property type="term" value="F:kinase activity"/>
    <property type="evidence" value="ECO:0007669"/>
    <property type="project" value="UniProtKB-KW"/>
</dbReference>
<feature type="domain" description="Nucleoside diphosphate kinase-like" evidence="8">
    <location>
        <begin position="9"/>
        <end position="204"/>
    </location>
</feature>
<evidence type="ECO:0000256" key="2">
    <source>
        <dbReference type="ARBA" id="ARBA00022679"/>
    </source>
</evidence>
<feature type="compositionally biased region" description="Low complexity" evidence="7">
    <location>
        <begin position="81"/>
        <end position="90"/>
    </location>
</feature>
<dbReference type="Proteomes" id="UP000030762">
    <property type="component" value="Unassembled WGS sequence"/>
</dbReference>
<dbReference type="STRING" id="1156394.T0R6A1"/>
<dbReference type="eggNOG" id="ENOG502QTJA">
    <property type="taxonomic scope" value="Eukaryota"/>
</dbReference>
<dbReference type="PROSITE" id="PS51374">
    <property type="entry name" value="NDPK_LIKE"/>
    <property type="match status" value="1"/>
</dbReference>
<evidence type="ECO:0000256" key="3">
    <source>
        <dbReference type="ARBA" id="ARBA00022741"/>
    </source>
</evidence>
<comment type="caution">
    <text evidence="6">Lacks conserved residue(s) required for the propagation of feature annotation.</text>
</comment>
<evidence type="ECO:0000256" key="1">
    <source>
        <dbReference type="ARBA" id="ARBA00008142"/>
    </source>
</evidence>
<dbReference type="GO" id="GO:0005524">
    <property type="term" value="F:ATP binding"/>
    <property type="evidence" value="ECO:0007669"/>
    <property type="project" value="UniProtKB-KW"/>
</dbReference>
<dbReference type="AlphaFoldDB" id="T0R6A1"/>
<dbReference type="InParanoid" id="T0R6A1"/>
<dbReference type="PANTHER" id="PTHR46161">
    <property type="entry name" value="NUCLEOSIDE DIPHOSPHATE KINASE"/>
    <property type="match status" value="1"/>
</dbReference>
<evidence type="ECO:0000256" key="4">
    <source>
        <dbReference type="ARBA" id="ARBA00022777"/>
    </source>
</evidence>
<dbReference type="InterPro" id="IPR034907">
    <property type="entry name" value="NDK-like_dom"/>
</dbReference>
<dbReference type="RefSeq" id="XP_008604525.1">
    <property type="nucleotide sequence ID" value="XM_008606303.1"/>
</dbReference>
<gene>
    <name evidence="9" type="ORF">SDRG_00805</name>
</gene>
<accession>T0R6A1</accession>
<name>T0R6A1_SAPDV</name>
<dbReference type="OrthoDB" id="771136at2759"/>
<keyword evidence="3" id="KW-0547">Nucleotide-binding</keyword>
<dbReference type="OMA" id="QATIMKE"/>
<comment type="similarity">
    <text evidence="1 6">Belongs to the NDK family.</text>
</comment>
<dbReference type="SMART" id="SM00562">
    <property type="entry name" value="NDK"/>
    <property type="match status" value="1"/>
</dbReference>
<reference evidence="9 10" key="1">
    <citation type="submission" date="2012-04" db="EMBL/GenBank/DDBJ databases">
        <title>The Genome Sequence of Saprolegnia declina VS20.</title>
        <authorList>
            <consortium name="The Broad Institute Genome Sequencing Platform"/>
            <person name="Russ C."/>
            <person name="Nusbaum C."/>
            <person name="Tyler B."/>
            <person name="van West P."/>
            <person name="Dieguez-Uribeondo J."/>
            <person name="de Bruijn I."/>
            <person name="Tripathy S."/>
            <person name="Jiang R."/>
            <person name="Young S.K."/>
            <person name="Zeng Q."/>
            <person name="Gargeya S."/>
            <person name="Fitzgerald M."/>
            <person name="Haas B."/>
            <person name="Abouelleil A."/>
            <person name="Alvarado L."/>
            <person name="Arachchi H.M."/>
            <person name="Berlin A."/>
            <person name="Chapman S.B."/>
            <person name="Goldberg J."/>
            <person name="Griggs A."/>
            <person name="Gujja S."/>
            <person name="Hansen M."/>
            <person name="Howarth C."/>
            <person name="Imamovic A."/>
            <person name="Larimer J."/>
            <person name="McCowen C."/>
            <person name="Montmayeur A."/>
            <person name="Murphy C."/>
            <person name="Neiman D."/>
            <person name="Pearson M."/>
            <person name="Priest M."/>
            <person name="Roberts A."/>
            <person name="Saif S."/>
            <person name="Shea T."/>
            <person name="Sisk P."/>
            <person name="Sykes S."/>
            <person name="Wortman J."/>
            <person name="Nusbaum C."/>
            <person name="Birren B."/>
        </authorList>
    </citation>
    <scope>NUCLEOTIDE SEQUENCE [LARGE SCALE GENOMIC DNA]</scope>
    <source>
        <strain evidence="9 10">VS20</strain>
    </source>
</reference>
<keyword evidence="5" id="KW-0067">ATP-binding</keyword>
<evidence type="ECO:0000259" key="8">
    <source>
        <dbReference type="SMART" id="SM00562"/>
    </source>
</evidence>
<evidence type="ECO:0000256" key="7">
    <source>
        <dbReference type="SAM" id="MobiDB-lite"/>
    </source>
</evidence>
<dbReference type="GeneID" id="19941532"/>
<dbReference type="PANTHER" id="PTHR46161:SF3">
    <property type="entry name" value="NUCLEOSIDE DIPHOSPHATE KINASE DDB_G0292928-RELATED"/>
    <property type="match status" value="1"/>
</dbReference>
<dbReference type="VEuPathDB" id="FungiDB:SDRG_00805"/>
<sequence>MADKSVFVIQREAIAKDEAIRKRLQEAGFKILEQTVLQLTLDKAALYYERLNCRDDPAQRKPTHRGTARSSMTPRVSDLGSARSKAASPRSPREATSPRLNVQGGKTTPRAASDGATDAEDAKDAIAALSSGPLVVLVLHKPNALKDLQDLVGPSDVTQWPSHATTLRAQFGLDQRCIGVRCSKYAFNVDDERDFLMGSASSVATAVARRDSSIAITEEWTVSGATVSLDALLDFLFPPQVQHSNSTGRLFVFSLYGPLDAKSRLRSGEKGLHVVTDLELNTMSQSIEREDILSVYGMVGLSRDEEEEVLRQADKHLKMIPRYTRADIEAMFKHVPRNGVGAMSFHDMQQRILQERLRRVLCMKEKLSTSLATPIVSKYRKSLTTWSKDAAYHVAPPSMFLKDAGLNGSENAVLVSRLLNCHAFGICHLGDGNSPDLTQNVRLLRDEIPDTTKRPPWNSNHMCIQQE</sequence>
<evidence type="ECO:0000313" key="9">
    <source>
        <dbReference type="EMBL" id="EQC41955.1"/>
    </source>
</evidence>